<evidence type="ECO:0000313" key="5">
    <source>
        <dbReference type="EMBL" id="GIO27858.1"/>
    </source>
</evidence>
<dbReference type="PANTHER" id="PTHR38445">
    <property type="entry name" value="HTH-TYPE TRANSCRIPTIONAL REPRESSOR YTRA"/>
    <property type="match status" value="1"/>
</dbReference>
<keyword evidence="3" id="KW-0804">Transcription</keyword>
<evidence type="ECO:0000256" key="3">
    <source>
        <dbReference type="ARBA" id="ARBA00023163"/>
    </source>
</evidence>
<dbReference type="Proteomes" id="UP000676917">
    <property type="component" value="Unassembled WGS sequence"/>
</dbReference>
<dbReference type="GO" id="GO:0003677">
    <property type="term" value="F:DNA binding"/>
    <property type="evidence" value="ECO:0007669"/>
    <property type="project" value="UniProtKB-KW"/>
</dbReference>
<dbReference type="PROSITE" id="PS50949">
    <property type="entry name" value="HTH_GNTR"/>
    <property type="match status" value="1"/>
</dbReference>
<evidence type="ECO:0000313" key="6">
    <source>
        <dbReference type="Proteomes" id="UP000676917"/>
    </source>
</evidence>
<dbReference type="CDD" id="cd07377">
    <property type="entry name" value="WHTH_GntR"/>
    <property type="match status" value="1"/>
</dbReference>
<feature type="domain" description="HTH gntR-type" evidence="4">
    <location>
        <begin position="11"/>
        <end position="79"/>
    </location>
</feature>
<gene>
    <name evidence="5" type="ORF">J43TS3_24690</name>
</gene>
<keyword evidence="1" id="KW-0805">Transcription regulation</keyword>
<dbReference type="EMBL" id="BORP01000005">
    <property type="protein sequence ID" value="GIO27858.1"/>
    <property type="molecule type" value="Genomic_DNA"/>
</dbReference>
<evidence type="ECO:0000256" key="2">
    <source>
        <dbReference type="ARBA" id="ARBA00023125"/>
    </source>
</evidence>
<dbReference type="GO" id="GO:0003700">
    <property type="term" value="F:DNA-binding transcription factor activity"/>
    <property type="evidence" value="ECO:0007669"/>
    <property type="project" value="InterPro"/>
</dbReference>
<keyword evidence="2" id="KW-0238">DNA-binding</keyword>
<reference evidence="5" key="1">
    <citation type="submission" date="2021-03" db="EMBL/GenBank/DDBJ databases">
        <title>Antimicrobial resistance genes in bacteria isolated from Japanese honey, and their potential for conferring macrolide and lincosamide resistance in the American foulbrood pathogen Paenibacillus larvae.</title>
        <authorList>
            <person name="Okamoto M."/>
            <person name="Kumagai M."/>
            <person name="Kanamori H."/>
            <person name="Takamatsu D."/>
        </authorList>
    </citation>
    <scope>NUCLEOTIDE SEQUENCE</scope>
    <source>
        <strain evidence="5">J43TS3</strain>
    </source>
</reference>
<comment type="caution">
    <text evidence="5">The sequence shown here is derived from an EMBL/GenBank/DDBJ whole genome shotgun (WGS) entry which is preliminary data.</text>
</comment>
<keyword evidence="6" id="KW-1185">Reference proteome</keyword>
<name>A0A919XC50_9BACI</name>
<dbReference type="SMART" id="SM00345">
    <property type="entry name" value="HTH_GNTR"/>
    <property type="match status" value="1"/>
</dbReference>
<evidence type="ECO:0000256" key="1">
    <source>
        <dbReference type="ARBA" id="ARBA00023015"/>
    </source>
</evidence>
<dbReference type="RefSeq" id="WP_212921335.1">
    <property type="nucleotide sequence ID" value="NZ_BORP01000005.1"/>
</dbReference>
<organism evidence="5 6">
    <name type="scientific">Ornithinibacillus bavariensis</name>
    <dbReference type="NCBI Taxonomy" id="545502"/>
    <lineage>
        <taxon>Bacteria</taxon>
        <taxon>Bacillati</taxon>
        <taxon>Bacillota</taxon>
        <taxon>Bacilli</taxon>
        <taxon>Bacillales</taxon>
        <taxon>Bacillaceae</taxon>
        <taxon>Ornithinibacillus</taxon>
    </lineage>
</organism>
<dbReference type="InterPro" id="IPR000524">
    <property type="entry name" value="Tscrpt_reg_HTH_GntR"/>
</dbReference>
<dbReference type="InterPro" id="IPR036388">
    <property type="entry name" value="WH-like_DNA-bd_sf"/>
</dbReference>
<accession>A0A919XC50</accession>
<proteinExistence type="predicted"/>
<dbReference type="SUPFAM" id="SSF46785">
    <property type="entry name" value="Winged helix' DNA-binding domain"/>
    <property type="match status" value="1"/>
</dbReference>
<dbReference type="InterPro" id="IPR036390">
    <property type="entry name" value="WH_DNA-bd_sf"/>
</dbReference>
<sequence>MLINLDFEANEPIYQQLTNQIIDGIARKELKPGEGLPSVRSLAADIGINLHTVNKAYQQLKQEGFILIHRQKGVVINPDGVPKADESYRAQLQKKLRPIIAESICRDVDELEFLELCQSIYNSYKGGTTS</sequence>
<dbReference type="AlphaFoldDB" id="A0A919XC50"/>
<dbReference type="PANTHER" id="PTHR38445:SF12">
    <property type="entry name" value="GNTR-FAMILY TRANSCRIPTIONAL REGULATOR"/>
    <property type="match status" value="1"/>
</dbReference>
<evidence type="ECO:0000259" key="4">
    <source>
        <dbReference type="PROSITE" id="PS50949"/>
    </source>
</evidence>
<protein>
    <submittedName>
        <fullName evidence="5">GntR family transcriptional regulator</fullName>
    </submittedName>
</protein>
<dbReference type="Gene3D" id="1.10.10.10">
    <property type="entry name" value="Winged helix-like DNA-binding domain superfamily/Winged helix DNA-binding domain"/>
    <property type="match status" value="1"/>
</dbReference>
<dbReference type="Pfam" id="PF00392">
    <property type="entry name" value="GntR"/>
    <property type="match status" value="1"/>
</dbReference>